<dbReference type="AlphaFoldDB" id="A0A2V1AF65"/>
<feature type="transmembrane region" description="Helical" evidence="9">
    <location>
        <begin position="333"/>
        <end position="355"/>
    </location>
</feature>
<dbReference type="CDD" id="cd18580">
    <property type="entry name" value="ABC_6TM_ABCC_D2"/>
    <property type="match status" value="1"/>
</dbReference>
<evidence type="ECO:0000256" key="7">
    <source>
        <dbReference type="ARBA" id="ARBA00022989"/>
    </source>
</evidence>
<organism evidence="12 13">
    <name type="scientific">Candidozyma duobushaemuli</name>
    <dbReference type="NCBI Taxonomy" id="1231522"/>
    <lineage>
        <taxon>Eukaryota</taxon>
        <taxon>Fungi</taxon>
        <taxon>Dikarya</taxon>
        <taxon>Ascomycota</taxon>
        <taxon>Saccharomycotina</taxon>
        <taxon>Pichiomycetes</taxon>
        <taxon>Metschnikowiaceae</taxon>
        <taxon>Candidozyma</taxon>
    </lineage>
</organism>
<dbReference type="InterPro" id="IPR044746">
    <property type="entry name" value="ABCC_6TM_D1"/>
</dbReference>
<dbReference type="GO" id="GO:0016887">
    <property type="term" value="F:ATP hydrolysis activity"/>
    <property type="evidence" value="ECO:0007669"/>
    <property type="project" value="InterPro"/>
</dbReference>
<feature type="transmembrane region" description="Helical" evidence="9">
    <location>
        <begin position="739"/>
        <end position="768"/>
    </location>
</feature>
<dbReference type="PROSITE" id="PS50893">
    <property type="entry name" value="ABC_TRANSPORTER_2"/>
    <property type="match status" value="2"/>
</dbReference>
<dbReference type="InterPro" id="IPR050173">
    <property type="entry name" value="ABC_transporter_C-like"/>
</dbReference>
<feature type="transmembrane region" description="Helical" evidence="9">
    <location>
        <begin position="361"/>
        <end position="380"/>
    </location>
</feature>
<comment type="caution">
    <text evidence="12">The sequence shown here is derived from an EMBL/GenBank/DDBJ whole genome shotgun (WGS) entry which is preliminary data.</text>
</comment>
<name>A0A2V1AF65_9ASCO</name>
<keyword evidence="7 9" id="KW-1133">Transmembrane helix</keyword>
<dbReference type="InterPro" id="IPR003439">
    <property type="entry name" value="ABC_transporter-like_ATP-bd"/>
</dbReference>
<dbReference type="PANTHER" id="PTHR24223">
    <property type="entry name" value="ATP-BINDING CASSETTE SUB-FAMILY C"/>
    <property type="match status" value="1"/>
</dbReference>
<evidence type="ECO:0000256" key="1">
    <source>
        <dbReference type="ARBA" id="ARBA00004128"/>
    </source>
</evidence>
<dbReference type="GO" id="GO:0000329">
    <property type="term" value="C:fungal-type vacuole membrane"/>
    <property type="evidence" value="ECO:0007669"/>
    <property type="project" value="UniProtKB-ARBA"/>
</dbReference>
<feature type="transmembrane region" description="Helical" evidence="9">
    <location>
        <begin position="696"/>
        <end position="719"/>
    </location>
</feature>
<protein>
    <submittedName>
        <fullName evidence="12">Uncharacterized protein</fullName>
    </submittedName>
</protein>
<dbReference type="Pfam" id="PF00664">
    <property type="entry name" value="ABC_membrane"/>
    <property type="match status" value="2"/>
</dbReference>
<dbReference type="RefSeq" id="XP_025337650.1">
    <property type="nucleotide sequence ID" value="XM_025483437.1"/>
</dbReference>
<dbReference type="FunFam" id="3.40.50.300:FF:000997">
    <property type="entry name" value="Multidrug resistance-associated protein 1"/>
    <property type="match status" value="1"/>
</dbReference>
<accession>A0A2V1AF65</accession>
<dbReference type="InterPro" id="IPR036640">
    <property type="entry name" value="ABC1_TM_sf"/>
</dbReference>
<keyword evidence="4" id="KW-0677">Repeat</keyword>
<dbReference type="SUPFAM" id="SSF90123">
    <property type="entry name" value="ABC transporter transmembrane region"/>
    <property type="match status" value="2"/>
</dbReference>
<dbReference type="FunFam" id="3.40.50.300:FF:000838">
    <property type="entry name" value="ABC multidrug transporter (Eurofung)"/>
    <property type="match status" value="1"/>
</dbReference>
<feature type="domain" description="ABC transmembrane type-1" evidence="11">
    <location>
        <begin position="706"/>
        <end position="980"/>
    </location>
</feature>
<dbReference type="PROSITE" id="PS50929">
    <property type="entry name" value="ABC_TM1F"/>
    <property type="match status" value="2"/>
</dbReference>
<sequence>MFTHYWQLRLIFSVFWASDAVLSGLTKGAVVSVFLAVVEFPFEEVKAFLQKATLSHMTPAFVNCYKMGSIRLEDLKDDFTFSSEKAAKTLEKNFHQNLIEALFLSFHRTLLSTYALQGLRYALEFLKPYILRKIIQTVDSGSDPKRGVLLSLALYIDFLLITYLGAQEAFKGSQLGYEISAALESLIFKKAQRLSRKSREQYPSGKINTLITTDIGKITLIVKRSGEFVTAPAQLIFCMFSLWKLVGNAMLGGLVIIGVFIPLNTFILSIVTKYVKASRASKDQLSQAVSDLFSSMKLLKLYTWETVLMEKLLQVKEKIEIPIQRSKMTWNRVANFFWSLQPFLVSFTTLSWYTFYYKKPLTADVIFPAITLLSVLSTPVTKIPQLMTHVSNAKVSLKKVMSFLDTEELNNEKRTDNSDNAIHIQGSFFWDEKPALHGVNFHVKKGEFVALVGRVGSGKTAFLSAILGELDGEPPIVNGSVAYVSQNPWILNGSLRENILFGSKYEEETYNAVLFACQLNTDIEKFPDGDLTIVGEKGVSLSGGQKARVSLARALYSAADIYILDDVLSAVDNHVGQKLISKVFSKSGILSSKTVILATNNLPVLSQTNRIYLLEDGNVVENSTYDEIWNTSNSPKLKEHVQIKQAHECSNKTKAPIVKQAPEFHYDPFEQHFLTYKGKLHEETAKGKVSWDIYAAYFKSCSTPVVISVVALTFITSLLKIATDLWLKKWGDNHNNPLFYITGYAIIGMSDELVGLLRGWLLICALGFNGAASIFRNMTWGLVHTSVRFFDKTPRGRITSRYSVDIPHIETSIPKMIFQVTRHFTSAALSLSVLVYSSPVVIPVLVVLSFAYWHLKSVYLVAHREFRRLSGVTKAPLLSLLQENLEGADSVRAYGQEERFLRICYADNDFEKRVSTLNSYVDKWLGLRLQFLTSTIIFIASSYLSWKGTSGGMVGFTLSYVFSISSSLRGLIGISSRLDGEFVTVERCLEYANLEPEGTKNGLQAEWNGGSIHFNNYSGEYDRGAPVLQDISFSIKSGEKVGIVGRTGAGKSSLVLALFRMLQKTEGKISIEGTDIEKLDLTSLRRNLAIIPQDFFLFSGTIRENIDPLKEYSDGTIIEVLKDVDLDKTITDLYSKVSESGSNFSAGQKQLLCLARAFLKNSSILVLDEATASVDTQTDKLVHEILRKKAKDKAVITIAHRTDTVLESDKILGLEEGRVVEFDTPENLLKRDSLFHRLIKANT</sequence>
<keyword evidence="5" id="KW-0547">Nucleotide-binding</keyword>
<dbReference type="GO" id="GO:0005524">
    <property type="term" value="F:ATP binding"/>
    <property type="evidence" value="ECO:0007669"/>
    <property type="project" value="UniProtKB-KW"/>
</dbReference>
<dbReference type="InterPro" id="IPR011527">
    <property type="entry name" value="ABC1_TM_dom"/>
</dbReference>
<evidence type="ECO:0000313" key="12">
    <source>
        <dbReference type="EMBL" id="PVH16710.1"/>
    </source>
</evidence>
<evidence type="ECO:0000256" key="4">
    <source>
        <dbReference type="ARBA" id="ARBA00022737"/>
    </source>
</evidence>
<dbReference type="PANTHER" id="PTHR24223:SF443">
    <property type="entry name" value="MULTIDRUG-RESISTANCE LIKE PROTEIN 1, ISOFORM I"/>
    <property type="match status" value="1"/>
</dbReference>
<dbReference type="InterPro" id="IPR044726">
    <property type="entry name" value="ABCC_6TM_D2"/>
</dbReference>
<dbReference type="GO" id="GO:0140359">
    <property type="term" value="F:ABC-type transporter activity"/>
    <property type="evidence" value="ECO:0007669"/>
    <property type="project" value="InterPro"/>
</dbReference>
<evidence type="ECO:0000259" key="11">
    <source>
        <dbReference type="PROSITE" id="PS50929"/>
    </source>
</evidence>
<dbReference type="SUPFAM" id="SSF52540">
    <property type="entry name" value="P-loop containing nucleoside triphosphate hydrolases"/>
    <property type="match status" value="2"/>
</dbReference>
<keyword evidence="13" id="KW-1185">Reference proteome</keyword>
<dbReference type="CDD" id="cd03244">
    <property type="entry name" value="ABCC_MRP_domain2"/>
    <property type="match status" value="1"/>
</dbReference>
<keyword evidence="2" id="KW-0813">Transport</keyword>
<gene>
    <name evidence="12" type="ORF">CXQ87_005006</name>
</gene>
<evidence type="ECO:0000259" key="10">
    <source>
        <dbReference type="PROSITE" id="PS50893"/>
    </source>
</evidence>
<feature type="transmembrane region" description="Helical" evidence="9">
    <location>
        <begin position="824"/>
        <end position="853"/>
    </location>
</feature>
<evidence type="ECO:0000256" key="9">
    <source>
        <dbReference type="SAM" id="Phobius"/>
    </source>
</evidence>
<feature type="transmembrane region" description="Helical" evidence="9">
    <location>
        <begin position="927"/>
        <end position="946"/>
    </location>
</feature>
<feature type="transmembrane region" description="Helical" evidence="9">
    <location>
        <begin position="953"/>
        <end position="972"/>
    </location>
</feature>
<comment type="subcellular location">
    <subcellularLocation>
        <location evidence="1">Vacuole membrane</location>
        <topology evidence="1">Multi-pass membrane protein</topology>
    </subcellularLocation>
</comment>
<proteinExistence type="predicted"/>
<keyword evidence="8 9" id="KW-0472">Membrane</keyword>
<feature type="transmembrane region" description="Helical" evidence="9">
    <location>
        <begin position="249"/>
        <end position="272"/>
    </location>
</feature>
<dbReference type="CDD" id="cd03250">
    <property type="entry name" value="ABCC_MRP_domain1"/>
    <property type="match status" value="1"/>
</dbReference>
<dbReference type="GeneID" id="37005005"/>
<dbReference type="InterPro" id="IPR017871">
    <property type="entry name" value="ABC_transporter-like_CS"/>
</dbReference>
<keyword evidence="6" id="KW-0067">ATP-binding</keyword>
<evidence type="ECO:0000256" key="5">
    <source>
        <dbReference type="ARBA" id="ARBA00022741"/>
    </source>
</evidence>
<dbReference type="InterPro" id="IPR027417">
    <property type="entry name" value="P-loop_NTPase"/>
</dbReference>
<reference evidence="12 13" key="1">
    <citation type="submission" date="2017-12" db="EMBL/GenBank/DDBJ databases">
        <title>Genome Sequence of the Amphotericin B-resistant Candida duobushaemulonii strain, B09383.</title>
        <authorList>
            <person name="Chow N.A."/>
            <person name="Gade L."/>
            <person name="Batra D."/>
            <person name="Rowe L.A."/>
            <person name="Loparev V.N."/>
            <person name="Litvintseva A.P."/>
        </authorList>
    </citation>
    <scope>NUCLEOTIDE SEQUENCE [LARGE SCALE GENOMIC DNA]</scope>
    <source>
        <strain evidence="12 13">B09383</strain>
    </source>
</reference>
<dbReference type="SMART" id="SM00382">
    <property type="entry name" value="AAA"/>
    <property type="match status" value="2"/>
</dbReference>
<keyword evidence="3 9" id="KW-0812">Transmembrane</keyword>
<dbReference type="Gene3D" id="1.20.1560.10">
    <property type="entry name" value="ABC transporter type 1, transmembrane domain"/>
    <property type="match status" value="2"/>
</dbReference>
<feature type="domain" description="ABC transporter" evidence="10">
    <location>
        <begin position="413"/>
        <end position="641"/>
    </location>
</feature>
<feature type="domain" description="ABC transmembrane type-1" evidence="11">
    <location>
        <begin position="122"/>
        <end position="392"/>
    </location>
</feature>
<dbReference type="CDD" id="cd18579">
    <property type="entry name" value="ABC_6TM_ABCC_D1"/>
    <property type="match status" value="1"/>
</dbReference>
<dbReference type="VEuPathDB" id="FungiDB:CXQ87_005006"/>
<evidence type="ECO:0000256" key="3">
    <source>
        <dbReference type="ARBA" id="ARBA00022692"/>
    </source>
</evidence>
<dbReference type="EMBL" id="PKFP01000005">
    <property type="protein sequence ID" value="PVH16710.1"/>
    <property type="molecule type" value="Genomic_DNA"/>
</dbReference>
<feature type="domain" description="ABC transporter" evidence="10">
    <location>
        <begin position="1012"/>
        <end position="1241"/>
    </location>
</feature>
<dbReference type="Pfam" id="PF00005">
    <property type="entry name" value="ABC_tran"/>
    <property type="match status" value="2"/>
</dbReference>
<dbReference type="FunFam" id="1.20.1560.10:FF:000013">
    <property type="entry name" value="ABC transporter C family member 2"/>
    <property type="match status" value="1"/>
</dbReference>
<evidence type="ECO:0000256" key="2">
    <source>
        <dbReference type="ARBA" id="ARBA00022448"/>
    </source>
</evidence>
<feature type="transmembrane region" description="Helical" evidence="9">
    <location>
        <begin position="20"/>
        <end position="42"/>
    </location>
</feature>
<dbReference type="PROSITE" id="PS00211">
    <property type="entry name" value="ABC_TRANSPORTER_1"/>
    <property type="match status" value="2"/>
</dbReference>
<evidence type="ECO:0000256" key="6">
    <source>
        <dbReference type="ARBA" id="ARBA00022840"/>
    </source>
</evidence>
<evidence type="ECO:0000313" key="13">
    <source>
        <dbReference type="Proteomes" id="UP000244406"/>
    </source>
</evidence>
<dbReference type="Proteomes" id="UP000244406">
    <property type="component" value="Unassembled WGS sequence"/>
</dbReference>
<dbReference type="InterPro" id="IPR003593">
    <property type="entry name" value="AAA+_ATPase"/>
</dbReference>
<dbReference type="Gene3D" id="3.40.50.300">
    <property type="entry name" value="P-loop containing nucleotide triphosphate hydrolases"/>
    <property type="match status" value="2"/>
</dbReference>
<feature type="transmembrane region" description="Helical" evidence="9">
    <location>
        <begin position="148"/>
        <end position="166"/>
    </location>
</feature>
<evidence type="ECO:0000256" key="8">
    <source>
        <dbReference type="ARBA" id="ARBA00023136"/>
    </source>
</evidence>